<accession>A0ABT1XRG7</accession>
<gene>
    <name evidence="1" type="ORF">NSO95_03565</name>
</gene>
<name>A0ABT1XRG7_9SPHN</name>
<protein>
    <submittedName>
        <fullName evidence="1">DUF3800 domain-containing protein</fullName>
    </submittedName>
</protein>
<dbReference type="Pfam" id="PF12686">
    <property type="entry name" value="DUF3800"/>
    <property type="match status" value="1"/>
</dbReference>
<evidence type="ECO:0000313" key="1">
    <source>
        <dbReference type="EMBL" id="MCR2833012.1"/>
    </source>
</evidence>
<organism evidence="1 2">
    <name type="scientific">Parerythrobacter lacustris</name>
    <dbReference type="NCBI Taxonomy" id="2969984"/>
    <lineage>
        <taxon>Bacteria</taxon>
        <taxon>Pseudomonadati</taxon>
        <taxon>Pseudomonadota</taxon>
        <taxon>Alphaproteobacteria</taxon>
        <taxon>Sphingomonadales</taxon>
        <taxon>Erythrobacteraceae</taxon>
        <taxon>Parerythrobacter</taxon>
    </lineage>
</organism>
<dbReference type="InterPro" id="IPR024524">
    <property type="entry name" value="DUF3800"/>
</dbReference>
<dbReference type="EMBL" id="JANKHH010000003">
    <property type="protein sequence ID" value="MCR2833012.1"/>
    <property type="molecule type" value="Genomic_DNA"/>
</dbReference>
<sequence length="263" mass="30346">MFIDDTGDVSNSTTNLPQNRFASITGVIFERDYLFSTFEPGFRKLVGRHFGDENLVLHRRKMVKPPKQGPFSVLHDQTKRDAWDRGCLDMMTRAAYTVITVSLDKVAYYYHHPKAKLDVYETLIQNSLERYFYFLRHRGIGDVIVEAQNPGTDQAIAERYRDVYDNGTEHISADKIQSVLSSREINIESKSKGYPGLQFADLMARPSFAHCRAVYMKDTSDLTAFARNIAPILEDYKFYRDKDGNPDRYGRVWRPPLKKLNGP</sequence>
<evidence type="ECO:0000313" key="2">
    <source>
        <dbReference type="Proteomes" id="UP001206067"/>
    </source>
</evidence>
<dbReference type="RefSeq" id="WP_257594782.1">
    <property type="nucleotide sequence ID" value="NZ_JANKHH010000003.1"/>
</dbReference>
<keyword evidence="2" id="KW-1185">Reference proteome</keyword>
<reference evidence="1 2" key="1">
    <citation type="submission" date="2022-08" db="EMBL/GenBank/DDBJ databases">
        <title>Polyphasic taxonomy analysis of Qipengyuania sp.RS5-5.</title>
        <authorList>
            <person name="Xamxidin M."/>
            <person name="Wu M."/>
        </authorList>
    </citation>
    <scope>NUCLEOTIDE SEQUENCE [LARGE SCALE GENOMIC DNA]</scope>
    <source>
        <strain evidence="1 2">RS5-5</strain>
    </source>
</reference>
<dbReference type="Proteomes" id="UP001206067">
    <property type="component" value="Unassembled WGS sequence"/>
</dbReference>
<comment type="caution">
    <text evidence="1">The sequence shown here is derived from an EMBL/GenBank/DDBJ whole genome shotgun (WGS) entry which is preliminary data.</text>
</comment>
<proteinExistence type="predicted"/>